<organism evidence="6">
    <name type="scientific">Nocardia globerula</name>
    <dbReference type="NCBI Taxonomy" id="1818"/>
    <lineage>
        <taxon>Bacteria</taxon>
        <taxon>Bacillati</taxon>
        <taxon>Actinomycetota</taxon>
        <taxon>Actinomycetes</taxon>
        <taxon>Mycobacteriales</taxon>
        <taxon>Nocardiaceae</taxon>
        <taxon>Nocardia</taxon>
    </lineage>
</organism>
<dbReference type="InterPro" id="IPR001647">
    <property type="entry name" value="HTH_TetR"/>
</dbReference>
<dbReference type="InterPro" id="IPR009057">
    <property type="entry name" value="Homeodomain-like_sf"/>
</dbReference>
<feature type="domain" description="HTH tetR-type" evidence="5">
    <location>
        <begin position="23"/>
        <end position="83"/>
    </location>
</feature>
<dbReference type="PANTHER" id="PTHR30055:SF234">
    <property type="entry name" value="HTH-TYPE TRANSCRIPTIONAL REGULATOR BETI"/>
    <property type="match status" value="1"/>
</dbReference>
<evidence type="ECO:0000259" key="5">
    <source>
        <dbReference type="PROSITE" id="PS50977"/>
    </source>
</evidence>
<dbReference type="PRINTS" id="PR00455">
    <property type="entry name" value="HTHTETR"/>
</dbReference>
<dbReference type="PROSITE" id="PS50977">
    <property type="entry name" value="HTH_TETR_2"/>
    <property type="match status" value="1"/>
</dbReference>
<evidence type="ECO:0000256" key="4">
    <source>
        <dbReference type="PROSITE-ProRule" id="PRU00335"/>
    </source>
</evidence>
<evidence type="ECO:0000256" key="1">
    <source>
        <dbReference type="ARBA" id="ARBA00023015"/>
    </source>
</evidence>
<protein>
    <submittedName>
        <fullName evidence="6">TetR family transcriptional regulator</fullName>
    </submittedName>
</protein>
<dbReference type="Pfam" id="PF00440">
    <property type="entry name" value="TetR_N"/>
    <property type="match status" value="1"/>
</dbReference>
<evidence type="ECO:0000256" key="2">
    <source>
        <dbReference type="ARBA" id="ARBA00023125"/>
    </source>
</evidence>
<feature type="DNA-binding region" description="H-T-H motif" evidence="4">
    <location>
        <begin position="46"/>
        <end position="65"/>
    </location>
</feature>
<gene>
    <name evidence="6" type="ORF">FNL38_107148</name>
</gene>
<reference evidence="6" key="1">
    <citation type="submission" date="2019-07" db="EMBL/GenBank/DDBJ databases">
        <title>Genomic Encyclopedia of Type Strains, Phase IV (KMG-IV): sequencing the most valuable type-strain genomes for metagenomic binning, comparative biology and taxonomic classification.</title>
        <authorList>
            <person name="Goeker M."/>
        </authorList>
    </citation>
    <scope>NUCLEOTIDE SEQUENCE</scope>
    <source>
        <strain evidence="6">DSM 44596</strain>
    </source>
</reference>
<name>A0A652YJY6_NOCGL</name>
<dbReference type="AlphaFoldDB" id="A0A652YJY6"/>
<sequence>MTCGLVAILVWVNRVVIGDNCPVRSQQKILNATLRLIEGGGFEAVNMAAIAHEAGVSRQTVYSNFGSREEVVSKAMSDLTVEMLSGIKARLATVESACEYVVEFIVASRAEVRAHPVLTTLLLAERGDPVFSAEMMVRAKPVAHEFLSPIVERGLATEEELDGIIEIAVRLGLSVIAFDSESIHSDDDLRTFLTRWLQPAMGSTA</sequence>
<keyword evidence="3" id="KW-0804">Transcription</keyword>
<dbReference type="Gene3D" id="1.10.357.10">
    <property type="entry name" value="Tetracycline Repressor, domain 2"/>
    <property type="match status" value="1"/>
</dbReference>
<comment type="caution">
    <text evidence="6">The sequence shown here is derived from an EMBL/GenBank/DDBJ whole genome shotgun (WGS) entry which is preliminary data.</text>
</comment>
<accession>A0A652YJY6</accession>
<proteinExistence type="predicted"/>
<dbReference type="EMBL" id="VNIQ01000007">
    <property type="protein sequence ID" value="TYQ01726.1"/>
    <property type="molecule type" value="Genomic_DNA"/>
</dbReference>
<evidence type="ECO:0000256" key="3">
    <source>
        <dbReference type="ARBA" id="ARBA00023163"/>
    </source>
</evidence>
<dbReference type="GO" id="GO:0003700">
    <property type="term" value="F:DNA-binding transcription factor activity"/>
    <property type="evidence" value="ECO:0007669"/>
    <property type="project" value="TreeGrafter"/>
</dbReference>
<dbReference type="GO" id="GO:0000976">
    <property type="term" value="F:transcription cis-regulatory region binding"/>
    <property type="evidence" value="ECO:0007669"/>
    <property type="project" value="TreeGrafter"/>
</dbReference>
<dbReference type="PANTHER" id="PTHR30055">
    <property type="entry name" value="HTH-TYPE TRANSCRIPTIONAL REGULATOR RUTR"/>
    <property type="match status" value="1"/>
</dbReference>
<dbReference type="InterPro" id="IPR050109">
    <property type="entry name" value="HTH-type_TetR-like_transc_reg"/>
</dbReference>
<keyword evidence="1" id="KW-0805">Transcription regulation</keyword>
<dbReference type="SUPFAM" id="SSF46689">
    <property type="entry name" value="Homeodomain-like"/>
    <property type="match status" value="1"/>
</dbReference>
<evidence type="ECO:0000313" key="6">
    <source>
        <dbReference type="EMBL" id="TYQ01726.1"/>
    </source>
</evidence>
<keyword evidence="2 4" id="KW-0238">DNA-binding</keyword>